<dbReference type="GO" id="GO:0005829">
    <property type="term" value="C:cytosol"/>
    <property type="evidence" value="ECO:0007669"/>
    <property type="project" value="TreeGrafter"/>
</dbReference>
<dbReference type="InterPro" id="IPR043129">
    <property type="entry name" value="ATPase_NBD"/>
</dbReference>
<dbReference type="PANTHER" id="PTHR11735:SF11">
    <property type="entry name" value="TRNA THREONYLCARBAMOYLADENOSINE BIOSYNTHESIS PROTEIN TSAB"/>
    <property type="match status" value="1"/>
</dbReference>
<dbReference type="Gene3D" id="3.30.420.40">
    <property type="match status" value="2"/>
</dbReference>
<dbReference type="Proteomes" id="UP000570514">
    <property type="component" value="Unassembled WGS sequence"/>
</dbReference>
<comment type="caution">
    <text evidence="2">The sequence shown here is derived from an EMBL/GenBank/DDBJ whole genome shotgun (WGS) entry which is preliminary data.</text>
</comment>
<dbReference type="InterPro" id="IPR000905">
    <property type="entry name" value="Gcp-like_dom"/>
</dbReference>
<proteinExistence type="predicted"/>
<evidence type="ECO:0000313" key="2">
    <source>
        <dbReference type="EMBL" id="NIK88129.1"/>
    </source>
</evidence>
<dbReference type="EMBL" id="JAASRM010000001">
    <property type="protein sequence ID" value="NIK88129.1"/>
    <property type="molecule type" value="Genomic_DNA"/>
</dbReference>
<dbReference type="InterPro" id="IPR022496">
    <property type="entry name" value="T6A_TsaB"/>
</dbReference>
<sequence>MSEPLILAADTCFGACSAALLRGQNVVARQNVAMERGHAEALAPMVEAVMREAGLSFSEIDRLAVTTGPGSFTGQRVGLAFMRGLRVALAKPLHGITSLAAMAEQARVENNLMLGAAVHDAKRGEVYLALQGSDFPPALLSLADAAEILAPLGPMALAGTAAPRFAREGDTLTTITAPDATWVARLAQLQVTPTIAPRPLYLRAPDAKLPGGLPGPLCGVLKPT</sequence>
<dbReference type="AlphaFoldDB" id="A0A846MY09"/>
<dbReference type="CDD" id="cd24032">
    <property type="entry name" value="ASKHA_NBD_TsaB"/>
    <property type="match status" value="1"/>
</dbReference>
<dbReference type="NCBIfam" id="TIGR03725">
    <property type="entry name" value="T6A_YeaZ"/>
    <property type="match status" value="1"/>
</dbReference>
<evidence type="ECO:0000313" key="3">
    <source>
        <dbReference type="Proteomes" id="UP000570514"/>
    </source>
</evidence>
<protein>
    <submittedName>
        <fullName evidence="2">tRNA threonylcarbamoyladenosine biosynthesis protein TsaB</fullName>
    </submittedName>
</protein>
<feature type="domain" description="Gcp-like" evidence="1">
    <location>
        <begin position="35"/>
        <end position="133"/>
    </location>
</feature>
<dbReference type="SUPFAM" id="SSF53067">
    <property type="entry name" value="Actin-like ATPase domain"/>
    <property type="match status" value="1"/>
</dbReference>
<dbReference type="PANTHER" id="PTHR11735">
    <property type="entry name" value="TRNA N6-ADENOSINE THREONYLCARBAMOYLTRANSFERASE"/>
    <property type="match status" value="1"/>
</dbReference>
<dbReference type="GO" id="GO:0002949">
    <property type="term" value="P:tRNA threonylcarbamoyladenosine modification"/>
    <property type="evidence" value="ECO:0007669"/>
    <property type="project" value="InterPro"/>
</dbReference>
<gene>
    <name evidence="2" type="ORF">FHS83_001447</name>
</gene>
<organism evidence="2 3">
    <name type="scientific">Rhizomicrobium palustre</name>
    <dbReference type="NCBI Taxonomy" id="189966"/>
    <lineage>
        <taxon>Bacteria</taxon>
        <taxon>Pseudomonadati</taxon>
        <taxon>Pseudomonadota</taxon>
        <taxon>Alphaproteobacteria</taxon>
        <taxon>Micropepsales</taxon>
        <taxon>Micropepsaceae</taxon>
        <taxon>Rhizomicrobium</taxon>
    </lineage>
</organism>
<reference evidence="2 3" key="1">
    <citation type="submission" date="2020-03" db="EMBL/GenBank/DDBJ databases">
        <title>Genomic Encyclopedia of Type Strains, Phase IV (KMG-IV): sequencing the most valuable type-strain genomes for metagenomic binning, comparative biology and taxonomic classification.</title>
        <authorList>
            <person name="Goeker M."/>
        </authorList>
    </citation>
    <scope>NUCLEOTIDE SEQUENCE [LARGE SCALE GENOMIC DNA]</scope>
    <source>
        <strain evidence="2 3">DSM 19867</strain>
    </source>
</reference>
<evidence type="ECO:0000259" key="1">
    <source>
        <dbReference type="Pfam" id="PF00814"/>
    </source>
</evidence>
<dbReference type="RefSeq" id="WP_167082301.1">
    <property type="nucleotide sequence ID" value="NZ_BAAADC010000001.1"/>
</dbReference>
<dbReference type="Pfam" id="PF00814">
    <property type="entry name" value="TsaD"/>
    <property type="match status" value="1"/>
</dbReference>
<keyword evidence="3" id="KW-1185">Reference proteome</keyword>
<name>A0A846MY09_9PROT</name>
<accession>A0A846MY09</accession>